<keyword evidence="4" id="KW-0547">Nucleotide-binding</keyword>
<evidence type="ECO:0000259" key="9">
    <source>
        <dbReference type="PROSITE" id="PS50893"/>
    </source>
</evidence>
<dbReference type="PANTHER" id="PTHR11384">
    <property type="entry name" value="ATP-BINDING CASSETTE, SUB-FAMILY D MEMBER"/>
    <property type="match status" value="1"/>
</dbReference>
<evidence type="ECO:0000313" key="12">
    <source>
        <dbReference type="Proteomes" id="UP001061452"/>
    </source>
</evidence>
<dbReference type="EMBL" id="BAQJ01000277">
    <property type="protein sequence ID" value="GBQ75268.1"/>
    <property type="molecule type" value="Genomic_DNA"/>
</dbReference>
<dbReference type="Proteomes" id="UP001061452">
    <property type="component" value="Unassembled WGS sequence"/>
</dbReference>
<feature type="domain" description="ABC transmembrane type-1" evidence="10">
    <location>
        <begin position="55"/>
        <end position="368"/>
    </location>
</feature>
<dbReference type="GO" id="GO:0005524">
    <property type="term" value="F:ATP binding"/>
    <property type="evidence" value="ECO:0007669"/>
    <property type="project" value="UniProtKB-KW"/>
</dbReference>
<organism evidence="11 12">
    <name type="scientific">Komagataeibacter intermedius NRIC 0521</name>
    <dbReference type="NCBI Taxonomy" id="1307934"/>
    <lineage>
        <taxon>Bacteria</taxon>
        <taxon>Pseudomonadati</taxon>
        <taxon>Pseudomonadota</taxon>
        <taxon>Alphaproteobacteria</taxon>
        <taxon>Acetobacterales</taxon>
        <taxon>Acetobacteraceae</taxon>
        <taxon>Komagataeibacter</taxon>
    </lineage>
</organism>
<dbReference type="InterPro" id="IPR027417">
    <property type="entry name" value="P-loop_NTPase"/>
</dbReference>
<gene>
    <name evidence="11" type="ORF">AA0521_2616</name>
</gene>
<evidence type="ECO:0000259" key="10">
    <source>
        <dbReference type="PROSITE" id="PS50929"/>
    </source>
</evidence>
<keyword evidence="3 8" id="KW-0812">Transmembrane</keyword>
<protein>
    <submittedName>
        <fullName evidence="11">ABC transporter ATP-binding protein</fullName>
    </submittedName>
</protein>
<dbReference type="InterPro" id="IPR003593">
    <property type="entry name" value="AAA+_ATPase"/>
</dbReference>
<dbReference type="InterPro" id="IPR011527">
    <property type="entry name" value="ABC1_TM_dom"/>
</dbReference>
<evidence type="ECO:0000256" key="2">
    <source>
        <dbReference type="ARBA" id="ARBA00022448"/>
    </source>
</evidence>
<reference evidence="11" key="1">
    <citation type="submission" date="2013-04" db="EMBL/GenBank/DDBJ databases">
        <title>The genome sequencing project of 58 acetic acid bacteria.</title>
        <authorList>
            <person name="Okamoto-Kainuma A."/>
            <person name="Ishikawa M."/>
            <person name="Umino S."/>
            <person name="Koizumi Y."/>
            <person name="Shiwa Y."/>
            <person name="Yoshikawa H."/>
            <person name="Matsutani M."/>
            <person name="Matsushita K."/>
        </authorList>
    </citation>
    <scope>NUCLEOTIDE SEQUENCE</scope>
    <source>
        <strain evidence="11">NRIC 0521</strain>
    </source>
</reference>
<keyword evidence="12" id="KW-1185">Reference proteome</keyword>
<keyword evidence="7 8" id="KW-0472">Membrane</keyword>
<dbReference type="PANTHER" id="PTHR11384:SF59">
    <property type="entry name" value="LYSOSOMAL COBALAMIN TRANSPORTER ABCD4"/>
    <property type="match status" value="1"/>
</dbReference>
<dbReference type="SUPFAM" id="SSF52540">
    <property type="entry name" value="P-loop containing nucleoside triphosphate hydrolases"/>
    <property type="match status" value="1"/>
</dbReference>
<feature type="domain" description="ABC transporter" evidence="9">
    <location>
        <begin position="404"/>
        <end position="618"/>
    </location>
</feature>
<dbReference type="Pfam" id="PF06472">
    <property type="entry name" value="ABC_membrane_2"/>
    <property type="match status" value="1"/>
</dbReference>
<keyword evidence="6 8" id="KW-1133">Transmembrane helix</keyword>
<dbReference type="PROSITE" id="PS50893">
    <property type="entry name" value="ABC_TRANSPORTER_2"/>
    <property type="match status" value="1"/>
</dbReference>
<proteinExistence type="predicted"/>
<keyword evidence="2" id="KW-0813">Transport</keyword>
<dbReference type="InterPro" id="IPR017871">
    <property type="entry name" value="ABC_transporter-like_CS"/>
</dbReference>
<feature type="transmembrane region" description="Helical" evidence="8">
    <location>
        <begin position="308"/>
        <end position="334"/>
    </location>
</feature>
<evidence type="ECO:0000256" key="8">
    <source>
        <dbReference type="SAM" id="Phobius"/>
    </source>
</evidence>
<evidence type="ECO:0000256" key="7">
    <source>
        <dbReference type="ARBA" id="ARBA00023136"/>
    </source>
</evidence>
<dbReference type="SUPFAM" id="SSF90123">
    <property type="entry name" value="ABC transporter transmembrane region"/>
    <property type="match status" value="1"/>
</dbReference>
<comment type="caution">
    <text evidence="11">The sequence shown here is derived from an EMBL/GenBank/DDBJ whole genome shotgun (WGS) entry which is preliminary data.</text>
</comment>
<evidence type="ECO:0000313" key="11">
    <source>
        <dbReference type="EMBL" id="GBQ75268.1"/>
    </source>
</evidence>
<evidence type="ECO:0000256" key="1">
    <source>
        <dbReference type="ARBA" id="ARBA00004651"/>
    </source>
</evidence>
<feature type="transmembrane region" description="Helical" evidence="8">
    <location>
        <begin position="216"/>
        <end position="239"/>
    </location>
</feature>
<name>A0ABQ0PLH0_9PROT</name>
<dbReference type="SMART" id="SM00382">
    <property type="entry name" value="AAA"/>
    <property type="match status" value="1"/>
</dbReference>
<feature type="transmembrane region" description="Helical" evidence="8">
    <location>
        <begin position="52"/>
        <end position="73"/>
    </location>
</feature>
<accession>A0ABQ0PLH0</accession>
<dbReference type="Gene3D" id="1.20.1560.10">
    <property type="entry name" value="ABC transporter type 1, transmembrane domain"/>
    <property type="match status" value="1"/>
</dbReference>
<feature type="transmembrane region" description="Helical" evidence="8">
    <location>
        <begin position="190"/>
        <end position="210"/>
    </location>
</feature>
<keyword evidence="5 11" id="KW-0067">ATP-binding</keyword>
<dbReference type="InterPro" id="IPR003439">
    <property type="entry name" value="ABC_transporter-like_ATP-bd"/>
</dbReference>
<evidence type="ECO:0000256" key="3">
    <source>
        <dbReference type="ARBA" id="ARBA00022692"/>
    </source>
</evidence>
<dbReference type="PROSITE" id="PS50929">
    <property type="entry name" value="ABC_TM1F"/>
    <property type="match status" value="1"/>
</dbReference>
<evidence type="ECO:0000256" key="4">
    <source>
        <dbReference type="ARBA" id="ARBA00022741"/>
    </source>
</evidence>
<sequence>MDIESAPTSWECLADSLGPNPVHGINMQHLRLLLKDVWYLTRPYFTSEDRKWAWGLLVAVLVLTFSIVGLDLLQSFSRNAYYTALQQHDARTFLRGLFWYVHNDQGLVLGFFIVTIPMVLCSIYATYLQQMLGLRWRRWLTQRMTRQWMENQTYFRIAITTSGLEAGADNPDQRIQEDLNSFVTDTLTQFINLLSNVVTLLSYVGLLWALSGPLEVLGISIPGYFFWAALIYSVLATWVTHLAGRRLAGLQFFQQRAEADFRYSLVHVRNNAEGIALYRGEGEEQAGLNRSFSQVYGNFLVIMRRTKWLGLLTTGLEVVSGNFAMLIGSIRYFAGKMTFGTLMQLVMAFSRVQGALGWLSTSYASLTTWHAEVARLATFQRVMDRAQAMRDEVTVVSAPPTANLQVSGLDVFRPDGAPLLRNVGFTLEHGQMTVVTGPSGTGKSTLFRVLAGIWPFATGTITQPDVAMMFVPQRPYVPTGTLHRAVTYPAGVEAYAEADVIRVLQQVGLGTLAPRIESEEAWGQILSPGELQRLAFARILLARPGWVFLDESTSNLDAESEAALYALLRQMCPDMTIVSITHRESVVAMHVNRVDLSPFAVPAAPADSGGTISALSASPQP</sequence>
<evidence type="ECO:0000256" key="5">
    <source>
        <dbReference type="ARBA" id="ARBA00022840"/>
    </source>
</evidence>
<dbReference type="InterPro" id="IPR036640">
    <property type="entry name" value="ABC1_TM_sf"/>
</dbReference>
<dbReference type="PROSITE" id="PS00211">
    <property type="entry name" value="ABC_TRANSPORTER_1"/>
    <property type="match status" value="1"/>
</dbReference>
<evidence type="ECO:0000256" key="6">
    <source>
        <dbReference type="ARBA" id="ARBA00022989"/>
    </source>
</evidence>
<feature type="transmembrane region" description="Helical" evidence="8">
    <location>
        <begin position="107"/>
        <end position="128"/>
    </location>
</feature>
<dbReference type="CDD" id="cd03223">
    <property type="entry name" value="ABCD_peroxisomal_ALDP"/>
    <property type="match status" value="1"/>
</dbReference>
<comment type="subcellular location">
    <subcellularLocation>
        <location evidence="1">Cell membrane</location>
        <topology evidence="1">Multi-pass membrane protein</topology>
    </subcellularLocation>
</comment>
<dbReference type="InterPro" id="IPR050835">
    <property type="entry name" value="ABC_transporter_sub-D"/>
</dbReference>
<dbReference type="Gene3D" id="3.40.50.300">
    <property type="entry name" value="P-loop containing nucleotide triphosphate hydrolases"/>
    <property type="match status" value="1"/>
</dbReference>
<dbReference type="Pfam" id="PF00005">
    <property type="entry name" value="ABC_tran"/>
    <property type="match status" value="1"/>
</dbReference>